<accession>A0ABR9VXG3</accession>
<dbReference type="NCBIfam" id="TIGR03985">
    <property type="entry name" value="TIGR03985 family CRISPR-associated protein"/>
    <property type="match status" value="1"/>
</dbReference>
<sequence>MEFTFEYSPTVDLLSHLVPRQSLSSPICLSKAVRLWVMLRSIYGHESDPVYCDLGHSFTSLEWRNAFFTDVADFHQQFDGNSLEHLNPDCHCNQTIHYWLFEGYLREEEQKWYQNFINACCLNHDAPVASFLQSLTWNSKAPANPKKNRIFACVGKTLKNNLKDLVKLGYVDHDGKNYYQKEDIAKLYQPPEIKNSDKKNIVIPIIHEDLSEVPGIFQETEGEIQRFFMHVDYAVARKDLDSDLLYQFKEIWQENPFPVVKLKYESASLHRLVERIIHPVCLYYYQRALYLCGYGQTPKHRNKIDWYNYRLDRIRHCETLDWSDDAIPTLLKDQEKKPFTPHYIDQQLRQALGFDFYKPQKTMVLRFNQEFSEKYIDESFRHETFTKFSNPKALASWQKKQALSATENQQLNKYLDQWRNTDPNNPTHSYYRMDYRVDDNNVVMRLRAWGPNVEVLFPMQLRQRMADDSKTMATLYQF</sequence>
<reference evidence="2 3" key="1">
    <citation type="submission" date="2020-10" db="EMBL/GenBank/DDBJ databases">
        <authorList>
            <person name="Castelo-Branco R."/>
            <person name="Eusebio N."/>
            <person name="Adriana R."/>
            <person name="Vieira A."/>
            <person name="Brugerolle De Fraissinette N."/>
            <person name="Rezende De Castro R."/>
            <person name="Schneider M.P."/>
            <person name="Vasconcelos V."/>
            <person name="Leao P.N."/>
        </authorList>
    </citation>
    <scope>NUCLEOTIDE SEQUENCE [LARGE SCALE GENOMIC DNA]</scope>
    <source>
        <strain evidence="2 3">LEGE 00031</strain>
    </source>
</reference>
<dbReference type="InterPro" id="IPR026881">
    <property type="entry name" value="WYL_dom"/>
</dbReference>
<dbReference type="Pfam" id="PF13280">
    <property type="entry name" value="WYL"/>
    <property type="match status" value="1"/>
</dbReference>
<proteinExistence type="predicted"/>
<organism evidence="2 3">
    <name type="scientific">Synechocystis salina LEGE 00031</name>
    <dbReference type="NCBI Taxonomy" id="1828736"/>
    <lineage>
        <taxon>Bacteria</taxon>
        <taxon>Bacillati</taxon>
        <taxon>Cyanobacteriota</taxon>
        <taxon>Cyanophyceae</taxon>
        <taxon>Synechococcales</taxon>
        <taxon>Merismopediaceae</taxon>
        <taxon>Synechocystis</taxon>
    </lineage>
</organism>
<dbReference type="InterPro" id="IPR023816">
    <property type="entry name" value="CRISPR-assoc_CYA0889"/>
</dbReference>
<dbReference type="EMBL" id="JADEVV010000071">
    <property type="protein sequence ID" value="MBE9255573.1"/>
    <property type="molecule type" value="Genomic_DNA"/>
</dbReference>
<dbReference type="RefSeq" id="WP_194020989.1">
    <property type="nucleotide sequence ID" value="NZ_JADEVV010000071.1"/>
</dbReference>
<dbReference type="Proteomes" id="UP000658720">
    <property type="component" value="Unassembled WGS sequence"/>
</dbReference>
<protein>
    <submittedName>
        <fullName evidence="2">TIGR03985 family CRISPR-associated protein</fullName>
    </submittedName>
</protein>
<keyword evidence="3" id="KW-1185">Reference proteome</keyword>
<gene>
    <name evidence="2" type="ORF">IQ217_17380</name>
</gene>
<evidence type="ECO:0000313" key="3">
    <source>
        <dbReference type="Proteomes" id="UP000658720"/>
    </source>
</evidence>
<comment type="caution">
    <text evidence="2">The sequence shown here is derived from an EMBL/GenBank/DDBJ whole genome shotgun (WGS) entry which is preliminary data.</text>
</comment>
<name>A0ABR9VXG3_9SYNC</name>
<feature type="domain" description="WYL" evidence="1">
    <location>
        <begin position="260"/>
        <end position="318"/>
    </location>
</feature>
<evidence type="ECO:0000313" key="2">
    <source>
        <dbReference type="EMBL" id="MBE9255573.1"/>
    </source>
</evidence>
<evidence type="ECO:0000259" key="1">
    <source>
        <dbReference type="Pfam" id="PF13280"/>
    </source>
</evidence>